<dbReference type="STRING" id="381665.SAMN05216554_3831"/>
<feature type="domain" description="YCII-related" evidence="2">
    <location>
        <begin position="19"/>
        <end position="107"/>
    </location>
</feature>
<keyword evidence="4" id="KW-1185">Reference proteome</keyword>
<dbReference type="Gene3D" id="3.30.70.1060">
    <property type="entry name" value="Dimeric alpha+beta barrel"/>
    <property type="match status" value="1"/>
</dbReference>
<proteinExistence type="inferred from homology"/>
<dbReference type="EMBL" id="FNPZ01000004">
    <property type="protein sequence ID" value="SDZ43101.1"/>
    <property type="molecule type" value="Genomic_DNA"/>
</dbReference>
<dbReference type="Pfam" id="PF03795">
    <property type="entry name" value="YCII"/>
    <property type="match status" value="1"/>
</dbReference>
<dbReference type="PANTHER" id="PTHR35174:SF3">
    <property type="entry name" value="BLL7171 PROTEIN"/>
    <property type="match status" value="1"/>
</dbReference>
<dbReference type="PANTHER" id="PTHR35174">
    <property type="entry name" value="BLL7171 PROTEIN-RELATED"/>
    <property type="match status" value="1"/>
</dbReference>
<dbReference type="SUPFAM" id="SSF54909">
    <property type="entry name" value="Dimeric alpha+beta barrel"/>
    <property type="match status" value="1"/>
</dbReference>
<gene>
    <name evidence="3" type="ORF">SAMN05216554_3831</name>
</gene>
<evidence type="ECO:0000313" key="4">
    <source>
        <dbReference type="Proteomes" id="UP000198891"/>
    </source>
</evidence>
<accession>A0A1H3SZW5</accession>
<dbReference type="AlphaFoldDB" id="A0A1H3SZW5"/>
<evidence type="ECO:0000256" key="1">
    <source>
        <dbReference type="ARBA" id="ARBA00007689"/>
    </source>
</evidence>
<dbReference type="Proteomes" id="UP000198891">
    <property type="component" value="Unassembled WGS sequence"/>
</dbReference>
<protein>
    <submittedName>
        <fullName evidence="3">Uncharacterized conserved protein</fullName>
    </submittedName>
</protein>
<reference evidence="3 4" key="1">
    <citation type="submission" date="2016-10" db="EMBL/GenBank/DDBJ databases">
        <authorList>
            <person name="de Groot N.N."/>
        </authorList>
    </citation>
    <scope>NUCLEOTIDE SEQUENCE [LARGE SCALE GENOMIC DNA]</scope>
    <source>
        <strain evidence="3 4">CGMCC 4.3491</strain>
    </source>
</reference>
<name>A0A1H3SZW5_9MICO</name>
<dbReference type="RefSeq" id="WP_092556793.1">
    <property type="nucleotide sequence ID" value="NZ_FNPZ01000004.1"/>
</dbReference>
<sequence length="121" mass="13032">MTKEYIVLIREPEWDSSAVTEEQWAAAMQEHGAFAQAVAAAGAQILGGDALESSDRAVRITPARDGAPAVYTDGPFTETKEIISGYYKIAVENEAQARELAALVPTGGWLELFPVMETNAM</sequence>
<dbReference type="OrthoDB" id="3782166at2"/>
<comment type="similarity">
    <text evidence="1">Belongs to the YciI family.</text>
</comment>
<organism evidence="3 4">
    <name type="scientific">Herbiconiux ginsengi</name>
    <dbReference type="NCBI Taxonomy" id="381665"/>
    <lineage>
        <taxon>Bacteria</taxon>
        <taxon>Bacillati</taxon>
        <taxon>Actinomycetota</taxon>
        <taxon>Actinomycetes</taxon>
        <taxon>Micrococcales</taxon>
        <taxon>Microbacteriaceae</taxon>
        <taxon>Herbiconiux</taxon>
    </lineage>
</organism>
<evidence type="ECO:0000259" key="2">
    <source>
        <dbReference type="Pfam" id="PF03795"/>
    </source>
</evidence>
<dbReference type="InterPro" id="IPR011008">
    <property type="entry name" value="Dimeric_a/b-barrel"/>
</dbReference>
<evidence type="ECO:0000313" key="3">
    <source>
        <dbReference type="EMBL" id="SDZ43101.1"/>
    </source>
</evidence>
<dbReference type="InterPro" id="IPR005545">
    <property type="entry name" value="YCII"/>
</dbReference>